<keyword evidence="3" id="KW-1185">Reference proteome</keyword>
<proteinExistence type="predicted"/>
<reference evidence="2" key="2">
    <citation type="submission" date="2020-12" db="EMBL/GenBank/DDBJ databases">
        <title>New Spironucleus salmonicida genome in near-complete chromosomes.</title>
        <authorList>
            <person name="Xu F."/>
            <person name="Kurt Z."/>
            <person name="Jimenez-Gonzalez A."/>
            <person name="Astvaldsson A."/>
            <person name="Andersson J.O."/>
            <person name="Svard S.G."/>
        </authorList>
    </citation>
    <scope>NUCLEOTIDE SEQUENCE</scope>
    <source>
        <strain evidence="2">ATCC 50377</strain>
    </source>
</reference>
<evidence type="ECO:0000313" key="3">
    <source>
        <dbReference type="Proteomes" id="UP000018208"/>
    </source>
</evidence>
<dbReference type="VEuPathDB" id="GiardiaDB:SS50377_22459"/>
<evidence type="ECO:0000313" key="2">
    <source>
        <dbReference type="EMBL" id="KAH0574844.1"/>
    </source>
</evidence>
<reference evidence="1 2" key="1">
    <citation type="journal article" date="2014" name="PLoS Genet.">
        <title>The Genome of Spironucleus salmonicida Highlights a Fish Pathogen Adapted to Fluctuating Environments.</title>
        <authorList>
            <person name="Xu F."/>
            <person name="Jerlstrom-Hultqvist J."/>
            <person name="Einarsson E."/>
            <person name="Astvaldsson A."/>
            <person name="Svard S.G."/>
            <person name="Andersson J.O."/>
        </authorList>
    </citation>
    <scope>NUCLEOTIDE SEQUENCE</scope>
    <source>
        <strain evidence="2">ATCC 50377</strain>
    </source>
</reference>
<dbReference type="Proteomes" id="UP000018208">
    <property type="component" value="Unassembled WGS sequence"/>
</dbReference>
<name>V6LC19_9EUKA</name>
<dbReference type="EMBL" id="KI546166">
    <property type="protein sequence ID" value="EST42050.1"/>
    <property type="molecule type" value="Genomic_DNA"/>
</dbReference>
<accession>V6LC19</accession>
<protein>
    <submittedName>
        <fullName evidence="1">Uncharacterized protein</fullName>
    </submittedName>
</protein>
<dbReference type="AlphaFoldDB" id="V6LC19"/>
<evidence type="ECO:0000313" key="1">
    <source>
        <dbReference type="EMBL" id="EST42050.1"/>
    </source>
</evidence>
<organism evidence="1">
    <name type="scientific">Spironucleus salmonicida</name>
    <dbReference type="NCBI Taxonomy" id="348837"/>
    <lineage>
        <taxon>Eukaryota</taxon>
        <taxon>Metamonada</taxon>
        <taxon>Diplomonadida</taxon>
        <taxon>Hexamitidae</taxon>
        <taxon>Hexamitinae</taxon>
        <taxon>Spironucleus</taxon>
    </lineage>
</organism>
<gene>
    <name evidence="1" type="ORF">SS50377_18357</name>
    <name evidence="2" type="ORF">SS50377_22459</name>
</gene>
<dbReference type="EMBL" id="AUWU02000003">
    <property type="protein sequence ID" value="KAH0574844.1"/>
    <property type="molecule type" value="Genomic_DNA"/>
</dbReference>
<sequence>MTLELSLGASLSLRHFSPQPVSKQLQTKPLSPAFEKIQRVSEEIEYQTPLQILKNAQDEQEILKSKIEANTTEIDSLKATSKQKFWLQNESLKLKNEETISTLQDEIQQLKLFNQNEKSILNQIQQQIIIFTQILTQFTCEIGNKKQQIRNKKQIISHFKEDLMEYDNQPVQVEEGLKVLIKMNGVKKQMQANENQ</sequence>